<dbReference type="GO" id="GO:0000976">
    <property type="term" value="F:transcription cis-regulatory region binding"/>
    <property type="evidence" value="ECO:0007669"/>
    <property type="project" value="TreeGrafter"/>
</dbReference>
<evidence type="ECO:0000313" key="5">
    <source>
        <dbReference type="Proteomes" id="UP000031843"/>
    </source>
</evidence>
<keyword evidence="5" id="KW-1185">Reference proteome</keyword>
<accession>A0A0C4YNW4</accession>
<feature type="domain" description="HTH tetR-type" evidence="3">
    <location>
        <begin position="1"/>
        <end position="54"/>
    </location>
</feature>
<dbReference type="Gene3D" id="1.10.357.10">
    <property type="entry name" value="Tetracycline Repressor, domain 2"/>
    <property type="match status" value="1"/>
</dbReference>
<proteinExistence type="predicted"/>
<evidence type="ECO:0000259" key="3">
    <source>
        <dbReference type="PROSITE" id="PS50977"/>
    </source>
</evidence>
<evidence type="ECO:0000256" key="2">
    <source>
        <dbReference type="PROSITE-ProRule" id="PRU00335"/>
    </source>
</evidence>
<evidence type="ECO:0000256" key="1">
    <source>
        <dbReference type="ARBA" id="ARBA00023125"/>
    </source>
</evidence>
<organism evidence="4 5">
    <name type="scientific">Cupriavidus basilensis</name>
    <dbReference type="NCBI Taxonomy" id="68895"/>
    <lineage>
        <taxon>Bacteria</taxon>
        <taxon>Pseudomonadati</taxon>
        <taxon>Pseudomonadota</taxon>
        <taxon>Betaproteobacteria</taxon>
        <taxon>Burkholderiales</taxon>
        <taxon>Burkholderiaceae</taxon>
        <taxon>Cupriavidus</taxon>
    </lineage>
</organism>
<dbReference type="PANTHER" id="PTHR30055">
    <property type="entry name" value="HTH-TYPE TRANSCRIPTIONAL REGULATOR RUTR"/>
    <property type="match status" value="1"/>
</dbReference>
<dbReference type="Pfam" id="PF00440">
    <property type="entry name" value="TetR_N"/>
    <property type="match status" value="1"/>
</dbReference>
<dbReference type="InterPro" id="IPR001647">
    <property type="entry name" value="HTH_TetR"/>
</dbReference>
<gene>
    <name evidence="4" type="ORF">RR42_s0705</name>
</gene>
<dbReference type="AlphaFoldDB" id="A0A0C4YNW4"/>
<dbReference type="PANTHER" id="PTHR30055:SF226">
    <property type="entry name" value="HTH-TYPE TRANSCRIPTIONAL REGULATOR PKSA"/>
    <property type="match status" value="1"/>
</dbReference>
<name>A0A0C4YNW4_9BURK</name>
<dbReference type="GO" id="GO:0003700">
    <property type="term" value="F:DNA-binding transcription factor activity"/>
    <property type="evidence" value="ECO:0007669"/>
    <property type="project" value="TreeGrafter"/>
</dbReference>
<protein>
    <submittedName>
        <fullName evidence="4">Transcriptional regulator, TetR family</fullName>
    </submittedName>
</protein>
<dbReference type="PROSITE" id="PS50977">
    <property type="entry name" value="HTH_TETR_2"/>
    <property type="match status" value="1"/>
</dbReference>
<reference evidence="4 5" key="1">
    <citation type="journal article" date="2015" name="Genome Announc.">
        <title>Complete Genome Sequence of Cupriavidus basilensis 4G11, Isolated from the Oak Ridge Field Research Center Site.</title>
        <authorList>
            <person name="Ray J."/>
            <person name="Waters R.J."/>
            <person name="Skerker J.M."/>
            <person name="Kuehl J.V."/>
            <person name="Price M.N."/>
            <person name="Huang J."/>
            <person name="Chakraborty R."/>
            <person name="Arkin A.P."/>
            <person name="Deutschbauer A."/>
        </authorList>
    </citation>
    <scope>NUCLEOTIDE SEQUENCE [LARGE SCALE GENOMIC DNA]</scope>
    <source>
        <strain evidence="4">4G11</strain>
    </source>
</reference>
<dbReference type="KEGG" id="cbw:RR42_s0705"/>
<dbReference type="InterPro" id="IPR009057">
    <property type="entry name" value="Homeodomain-like_sf"/>
</dbReference>
<dbReference type="STRING" id="68895.RR42_s0705"/>
<dbReference type="Proteomes" id="UP000031843">
    <property type="component" value="Chromosome secondary"/>
</dbReference>
<dbReference type="EMBL" id="CP010537">
    <property type="protein sequence ID" value="AJG22296.1"/>
    <property type="molecule type" value="Genomic_DNA"/>
</dbReference>
<evidence type="ECO:0000313" key="4">
    <source>
        <dbReference type="EMBL" id="AJG22296.1"/>
    </source>
</evidence>
<keyword evidence="1 2" id="KW-0238">DNA-binding</keyword>
<dbReference type="SUPFAM" id="SSF46689">
    <property type="entry name" value="Homeodomain-like"/>
    <property type="match status" value="1"/>
</dbReference>
<dbReference type="InterPro" id="IPR050109">
    <property type="entry name" value="HTH-type_TetR-like_transc_reg"/>
</dbReference>
<sequence>MRGAIALLKRKRYTGFRTADVAEEAGVSKGAQTHHFPSKDMLVLEALEEVYRQTQENAMKRIAQAKASPEEFVELLVADSESFFLSDDFLLSLDLMMVDPQSPLGVGVKELAQRYRLPVEKAWVDALIDAGNDRAKVTQVVGLTYALARGFGVRQLISDPGDDFHLLMQSWLETARAMLEHKACSARPSRTPRAVRKAG</sequence>
<feature type="DNA-binding region" description="H-T-H motif" evidence="2">
    <location>
        <begin position="17"/>
        <end position="36"/>
    </location>
</feature>